<dbReference type="Gene3D" id="3.40.1620.10">
    <property type="entry name" value="YefM-like domain"/>
    <property type="match status" value="1"/>
</dbReference>
<keyword evidence="3" id="KW-1185">Reference proteome</keyword>
<protein>
    <recommendedName>
        <fullName evidence="4">Antitoxin</fullName>
    </recommendedName>
</protein>
<evidence type="ECO:0000313" key="2">
    <source>
        <dbReference type="EMBL" id="RZF20649.1"/>
    </source>
</evidence>
<dbReference type="SUPFAM" id="SSF143120">
    <property type="entry name" value="YefM-like"/>
    <property type="match status" value="1"/>
</dbReference>
<proteinExistence type="inferred from homology"/>
<gene>
    <name evidence="2" type="ORF">DAY19_11735</name>
</gene>
<reference evidence="3" key="1">
    <citation type="journal article" date="2019" name="Int. J. Syst. Evol. Microbiol.">
        <title>Halobacteriovorax valvorus sp. nov., a novel prokaryotic predator isolated from coastal seawater of China.</title>
        <authorList>
            <person name="Chen M.-X."/>
        </authorList>
    </citation>
    <scope>NUCLEOTIDE SEQUENCE [LARGE SCALE GENOMIC DNA]</scope>
    <source>
        <strain evidence="3">BL9</strain>
    </source>
</reference>
<evidence type="ECO:0000256" key="1">
    <source>
        <dbReference type="ARBA" id="ARBA00009981"/>
    </source>
</evidence>
<evidence type="ECO:0000313" key="3">
    <source>
        <dbReference type="Proteomes" id="UP000443582"/>
    </source>
</evidence>
<comment type="caution">
    <text evidence="2">The sequence shown here is derived from an EMBL/GenBank/DDBJ whole genome shotgun (WGS) entry which is preliminary data.</text>
</comment>
<sequence length="83" mass="9833">METTNPKKLRAEMKDYLELAKNEPVRIQRRSGESYILLNEHDFTKMQAEIISLQRRLLSMSNVLDDEVYDEPSTEDRLSRFKA</sequence>
<evidence type="ECO:0008006" key="4">
    <source>
        <dbReference type="Google" id="ProtNLM"/>
    </source>
</evidence>
<comment type="similarity">
    <text evidence="1">Belongs to the phD/YefM antitoxin family.</text>
</comment>
<dbReference type="InterPro" id="IPR036165">
    <property type="entry name" value="YefM-like_sf"/>
</dbReference>
<organism evidence="2 3">
    <name type="scientific">Halobacteriovorax vibrionivorans</name>
    <dbReference type="NCBI Taxonomy" id="2152716"/>
    <lineage>
        <taxon>Bacteria</taxon>
        <taxon>Pseudomonadati</taxon>
        <taxon>Bdellovibrionota</taxon>
        <taxon>Bacteriovoracia</taxon>
        <taxon>Bacteriovoracales</taxon>
        <taxon>Halobacteriovoraceae</taxon>
        <taxon>Halobacteriovorax</taxon>
    </lineage>
</organism>
<dbReference type="EMBL" id="QDKL01000003">
    <property type="protein sequence ID" value="RZF20649.1"/>
    <property type="molecule type" value="Genomic_DNA"/>
</dbReference>
<accession>A0ABY0IGK1</accession>
<dbReference type="RefSeq" id="WP_115362682.1">
    <property type="nucleotide sequence ID" value="NZ_QDKL01000003.1"/>
</dbReference>
<dbReference type="Proteomes" id="UP000443582">
    <property type="component" value="Unassembled WGS sequence"/>
</dbReference>
<name>A0ABY0IGK1_9BACT</name>